<feature type="compositionally biased region" description="Low complexity" evidence="1">
    <location>
        <begin position="17"/>
        <end position="26"/>
    </location>
</feature>
<dbReference type="EnsemblMetazoa" id="AATE006972-RA">
    <property type="protein sequence ID" value="AATE006972-PA.1"/>
    <property type="gene ID" value="AATE006972"/>
</dbReference>
<evidence type="ECO:0000256" key="1">
    <source>
        <dbReference type="SAM" id="MobiDB-lite"/>
    </source>
</evidence>
<protein>
    <submittedName>
        <fullName evidence="2">Uncharacterized protein</fullName>
    </submittedName>
</protein>
<accession>A0A182IWR2</accession>
<feature type="region of interest" description="Disordered" evidence="1">
    <location>
        <begin position="1"/>
        <end position="52"/>
    </location>
</feature>
<reference evidence="2" key="1">
    <citation type="submission" date="2022-08" db="UniProtKB">
        <authorList>
            <consortium name="EnsemblMetazoa"/>
        </authorList>
    </citation>
    <scope>IDENTIFICATION</scope>
    <source>
        <strain evidence="2">EBRO</strain>
    </source>
</reference>
<feature type="compositionally biased region" description="Acidic residues" evidence="1">
    <location>
        <begin position="27"/>
        <end position="46"/>
    </location>
</feature>
<dbReference type="VEuPathDB" id="VectorBase:AATE006972"/>
<name>A0A182IWR2_ANOAO</name>
<proteinExistence type="predicted"/>
<organism evidence="2">
    <name type="scientific">Anopheles atroparvus</name>
    <name type="common">European mosquito</name>
    <dbReference type="NCBI Taxonomy" id="41427"/>
    <lineage>
        <taxon>Eukaryota</taxon>
        <taxon>Metazoa</taxon>
        <taxon>Ecdysozoa</taxon>
        <taxon>Arthropoda</taxon>
        <taxon>Hexapoda</taxon>
        <taxon>Insecta</taxon>
        <taxon>Pterygota</taxon>
        <taxon>Neoptera</taxon>
        <taxon>Endopterygota</taxon>
        <taxon>Diptera</taxon>
        <taxon>Nematocera</taxon>
        <taxon>Culicoidea</taxon>
        <taxon>Culicidae</taxon>
        <taxon>Anophelinae</taxon>
        <taxon>Anopheles</taxon>
    </lineage>
</organism>
<sequence length="138" mass="15567">MATVKIELMQQEHEPQEQAPAENIQENNEEEHEPQEDNNPEDDEYDPDHGVFVPNYGYIPVQTETEELAQECFRLAEEIGAPASGLLQEATNAELLYNAGFNKGMQTYAILADVQYELIGDSTIPIALIEKRKKMTAK</sequence>
<evidence type="ECO:0000313" key="2">
    <source>
        <dbReference type="EnsemblMetazoa" id="AATE006972-PA.1"/>
    </source>
</evidence>
<dbReference type="AlphaFoldDB" id="A0A182IWR2"/>